<reference evidence="1" key="1">
    <citation type="journal article" date="2019" name="bioRxiv">
        <title>The Genome of the Zebra Mussel, Dreissena polymorpha: A Resource for Invasive Species Research.</title>
        <authorList>
            <person name="McCartney M.A."/>
            <person name="Auch B."/>
            <person name="Kono T."/>
            <person name="Mallez S."/>
            <person name="Zhang Y."/>
            <person name="Obille A."/>
            <person name="Becker A."/>
            <person name="Abrahante J.E."/>
            <person name="Garbe J."/>
            <person name="Badalamenti J.P."/>
            <person name="Herman A."/>
            <person name="Mangelson H."/>
            <person name="Liachko I."/>
            <person name="Sullivan S."/>
            <person name="Sone E.D."/>
            <person name="Koren S."/>
            <person name="Silverstein K.A.T."/>
            <person name="Beckman K.B."/>
            <person name="Gohl D.M."/>
        </authorList>
    </citation>
    <scope>NUCLEOTIDE SEQUENCE</scope>
    <source>
        <strain evidence="1">Duluth1</strain>
        <tissue evidence="1">Whole animal</tissue>
    </source>
</reference>
<organism evidence="1 2">
    <name type="scientific">Dreissena polymorpha</name>
    <name type="common">Zebra mussel</name>
    <name type="synonym">Mytilus polymorpha</name>
    <dbReference type="NCBI Taxonomy" id="45954"/>
    <lineage>
        <taxon>Eukaryota</taxon>
        <taxon>Metazoa</taxon>
        <taxon>Spiralia</taxon>
        <taxon>Lophotrochozoa</taxon>
        <taxon>Mollusca</taxon>
        <taxon>Bivalvia</taxon>
        <taxon>Autobranchia</taxon>
        <taxon>Heteroconchia</taxon>
        <taxon>Euheterodonta</taxon>
        <taxon>Imparidentia</taxon>
        <taxon>Neoheterodontei</taxon>
        <taxon>Myida</taxon>
        <taxon>Dreissenoidea</taxon>
        <taxon>Dreissenidae</taxon>
        <taxon>Dreissena</taxon>
    </lineage>
</organism>
<gene>
    <name evidence="1" type="ORF">DPMN_165989</name>
</gene>
<dbReference type="EMBL" id="JAIWYP010000008">
    <property type="protein sequence ID" value="KAH3787858.1"/>
    <property type="molecule type" value="Genomic_DNA"/>
</dbReference>
<dbReference type="Proteomes" id="UP000828390">
    <property type="component" value="Unassembled WGS sequence"/>
</dbReference>
<evidence type="ECO:0000313" key="1">
    <source>
        <dbReference type="EMBL" id="KAH3787858.1"/>
    </source>
</evidence>
<sequence>MRPNNTRKLKKDVDWKTFVSLCWDTLRVYTLCGLWPGRISEELYGSFVVDYEAGLWQAIRAVFPQPDIHGCAFHFGQALYRKVQEFGLQ</sequence>
<reference evidence="1" key="2">
    <citation type="submission" date="2020-11" db="EMBL/GenBank/DDBJ databases">
        <authorList>
            <person name="McCartney M.A."/>
            <person name="Auch B."/>
            <person name="Kono T."/>
            <person name="Mallez S."/>
            <person name="Becker A."/>
            <person name="Gohl D.M."/>
            <person name="Silverstein K.A.T."/>
            <person name="Koren S."/>
            <person name="Bechman K.B."/>
            <person name="Herman A."/>
            <person name="Abrahante J.E."/>
            <person name="Garbe J."/>
        </authorList>
    </citation>
    <scope>NUCLEOTIDE SEQUENCE</scope>
    <source>
        <strain evidence="1">Duluth1</strain>
        <tissue evidence="1">Whole animal</tissue>
    </source>
</reference>
<accession>A0A9D4EYM9</accession>
<evidence type="ECO:0000313" key="2">
    <source>
        <dbReference type="Proteomes" id="UP000828390"/>
    </source>
</evidence>
<comment type="caution">
    <text evidence="1">The sequence shown here is derived from an EMBL/GenBank/DDBJ whole genome shotgun (WGS) entry which is preliminary data.</text>
</comment>
<protein>
    <recommendedName>
        <fullName evidence="3">MULE transposase domain-containing protein</fullName>
    </recommendedName>
</protein>
<proteinExistence type="predicted"/>
<feature type="non-terminal residue" evidence="1">
    <location>
        <position position="89"/>
    </location>
</feature>
<evidence type="ECO:0008006" key="3">
    <source>
        <dbReference type="Google" id="ProtNLM"/>
    </source>
</evidence>
<keyword evidence="2" id="KW-1185">Reference proteome</keyword>
<name>A0A9D4EYM9_DREPO</name>
<dbReference type="AlphaFoldDB" id="A0A9D4EYM9"/>